<evidence type="ECO:0000313" key="2">
    <source>
        <dbReference type="Proteomes" id="UP000198238"/>
    </source>
</evidence>
<dbReference type="RefSeq" id="WP_089037052.1">
    <property type="nucleotide sequence ID" value="NZ_CP022278.1"/>
</dbReference>
<dbReference type="CDD" id="cd00754">
    <property type="entry name" value="Ubl_MoaD"/>
    <property type="match status" value="1"/>
</dbReference>
<protein>
    <submittedName>
        <fullName evidence="1">Molybdopterin synthase sulfur carrier subunit</fullName>
    </submittedName>
</protein>
<dbReference type="KEGG" id="nei:BG910_12030"/>
<dbReference type="InterPro" id="IPR003749">
    <property type="entry name" value="ThiS/MoaD-like"/>
</dbReference>
<dbReference type="InterPro" id="IPR016155">
    <property type="entry name" value="Mopterin_synth/thiamin_S_b"/>
</dbReference>
<dbReference type="Gene3D" id="3.10.20.30">
    <property type="match status" value="1"/>
</dbReference>
<keyword evidence="2" id="KW-1185">Reference proteome</keyword>
<proteinExistence type="predicted"/>
<sequence length="82" mass="8880">MITILYFGVLKQSLQTEREQIEWTGGSGRDLLALLRARGADWEAALAEGKVFRLAINQQIAAWDETVPDGAEVGLLPPVTGG</sequence>
<accession>A0A220S567</accession>
<organism evidence="1 2">
    <name type="scientific">Neisseria chenwenguii</name>
    <dbReference type="NCBI Taxonomy" id="1853278"/>
    <lineage>
        <taxon>Bacteria</taxon>
        <taxon>Pseudomonadati</taxon>
        <taxon>Pseudomonadota</taxon>
        <taxon>Betaproteobacteria</taxon>
        <taxon>Neisseriales</taxon>
        <taxon>Neisseriaceae</taxon>
        <taxon>Neisseria</taxon>
    </lineage>
</organism>
<gene>
    <name evidence="1" type="ORF">BG910_12030</name>
</gene>
<dbReference type="EMBL" id="CP022278">
    <property type="protein sequence ID" value="ASK28365.1"/>
    <property type="molecule type" value="Genomic_DNA"/>
</dbReference>
<name>A0A220S567_9NEIS</name>
<dbReference type="Proteomes" id="UP000198238">
    <property type="component" value="Chromosome"/>
</dbReference>
<dbReference type="InterPro" id="IPR012675">
    <property type="entry name" value="Beta-grasp_dom_sf"/>
</dbReference>
<reference evidence="1 2" key="1">
    <citation type="submission" date="2017-06" db="EMBL/GenBank/DDBJ databases">
        <title>Neisseria chenwenguii sp. nov., isolated from the intestinal contents of Tibetan Plateau Pika in Yushu, Qinghai Province, China.</title>
        <authorList>
            <person name="Zhang G."/>
        </authorList>
    </citation>
    <scope>NUCLEOTIDE SEQUENCE [LARGE SCALE GENOMIC DNA]</scope>
    <source>
        <strain evidence="1 2">10023</strain>
    </source>
</reference>
<dbReference type="OrthoDB" id="9801945at2"/>
<dbReference type="SUPFAM" id="SSF54285">
    <property type="entry name" value="MoaD/ThiS"/>
    <property type="match status" value="1"/>
</dbReference>
<evidence type="ECO:0000313" key="1">
    <source>
        <dbReference type="EMBL" id="ASK28365.1"/>
    </source>
</evidence>
<dbReference type="Pfam" id="PF02597">
    <property type="entry name" value="ThiS"/>
    <property type="match status" value="1"/>
</dbReference>
<dbReference type="AlphaFoldDB" id="A0A220S567"/>